<organism evidence="1 2">
    <name type="scientific">Mikania micrantha</name>
    <name type="common">bitter vine</name>
    <dbReference type="NCBI Taxonomy" id="192012"/>
    <lineage>
        <taxon>Eukaryota</taxon>
        <taxon>Viridiplantae</taxon>
        <taxon>Streptophyta</taxon>
        <taxon>Embryophyta</taxon>
        <taxon>Tracheophyta</taxon>
        <taxon>Spermatophyta</taxon>
        <taxon>Magnoliopsida</taxon>
        <taxon>eudicotyledons</taxon>
        <taxon>Gunneridae</taxon>
        <taxon>Pentapetalae</taxon>
        <taxon>asterids</taxon>
        <taxon>campanulids</taxon>
        <taxon>Asterales</taxon>
        <taxon>Asteraceae</taxon>
        <taxon>Asteroideae</taxon>
        <taxon>Heliantheae alliance</taxon>
        <taxon>Eupatorieae</taxon>
        <taxon>Mikania</taxon>
    </lineage>
</organism>
<dbReference type="EMBL" id="SZYD01002199">
    <property type="protein sequence ID" value="KAC9819667.1"/>
    <property type="molecule type" value="Genomic_DNA"/>
</dbReference>
<dbReference type="PANTHER" id="PTHR38223:SF4">
    <property type="match status" value="1"/>
</dbReference>
<sequence>MAGLQYNFFPTDFFYPQPASTSRDIAYPQTLSLNTQKPPEVVTEESVKMKSAHGIKKQIKTLKLSKAAPRRDPRIPSDSICYNLLKGK</sequence>
<reference evidence="1 2" key="1">
    <citation type="submission" date="2019-05" db="EMBL/GenBank/DDBJ databases">
        <title>Mikania micrantha, genome provides insights into the molecular mechanism of rapid growth.</title>
        <authorList>
            <person name="Liu B."/>
        </authorList>
    </citation>
    <scope>NUCLEOTIDE SEQUENCE [LARGE SCALE GENOMIC DNA]</scope>
    <source>
        <strain evidence="1">NLD-2019</strain>
        <tissue evidence="1">Leaf</tissue>
    </source>
</reference>
<keyword evidence="2" id="KW-1185">Reference proteome</keyword>
<accession>A0A5N6LC59</accession>
<name>A0A5N6LC59_9ASTR</name>
<dbReference type="PANTHER" id="PTHR38223">
    <property type="match status" value="1"/>
</dbReference>
<evidence type="ECO:0000313" key="2">
    <source>
        <dbReference type="Proteomes" id="UP000326396"/>
    </source>
</evidence>
<protein>
    <submittedName>
        <fullName evidence="1">Uncharacterized protein</fullName>
    </submittedName>
</protein>
<evidence type="ECO:0000313" key="1">
    <source>
        <dbReference type="EMBL" id="KAC9819667.1"/>
    </source>
</evidence>
<gene>
    <name evidence="1" type="ORF">E3N88_45215</name>
</gene>
<comment type="caution">
    <text evidence="1">The sequence shown here is derived from an EMBL/GenBank/DDBJ whole genome shotgun (WGS) entry which is preliminary data.</text>
</comment>
<proteinExistence type="predicted"/>
<dbReference type="Proteomes" id="UP000326396">
    <property type="component" value="Unassembled WGS sequence"/>
</dbReference>
<dbReference type="AlphaFoldDB" id="A0A5N6LC59"/>
<dbReference type="OrthoDB" id="841242at2759"/>